<protein>
    <submittedName>
        <fullName evidence="6">Transposase, Mutator family</fullName>
    </submittedName>
</protein>
<gene>
    <name evidence="6" type="ORF">SAMN05216275_13310</name>
</gene>
<sequence length="271" mass="28996">MSKTYQTKRRCARQAAEDVTVPSSVGLAIEHIAASMKAGLLALAVQSGLAVMFALLEEDVTALCGPRGKHNPERTAVRHGHDAGSVVLGGRRLPIRRPRVRTADGTGEVAIPAYELFSSTEVLDEMALGRMLGKLSSRRYRLGLEPVGTEVEHAAVGTSKSAISRRFVAATERALAELMNADLSELELAALMLDGVHFGEHTCIVALGIGVDGAKHPLALVEGSTENATLARELIVSLRERGLDVTAPILVVLWTGPRRCAGRCWMCSITR</sequence>
<dbReference type="EMBL" id="FOQY01000033">
    <property type="protein sequence ID" value="SFK71624.1"/>
    <property type="molecule type" value="Genomic_DNA"/>
</dbReference>
<keyword evidence="5" id="KW-0233">DNA recombination</keyword>
<comment type="similarity">
    <text evidence="2">Belongs to the transposase mutator family.</text>
</comment>
<evidence type="ECO:0000256" key="1">
    <source>
        <dbReference type="ARBA" id="ARBA00002190"/>
    </source>
</evidence>
<evidence type="ECO:0000256" key="5">
    <source>
        <dbReference type="ARBA" id="ARBA00023172"/>
    </source>
</evidence>
<comment type="function">
    <text evidence="1">Required for the transposition of the insertion element.</text>
</comment>
<dbReference type="GO" id="GO:0004803">
    <property type="term" value="F:transposase activity"/>
    <property type="evidence" value="ECO:0007669"/>
    <property type="project" value="InterPro"/>
</dbReference>
<evidence type="ECO:0000256" key="4">
    <source>
        <dbReference type="ARBA" id="ARBA00023125"/>
    </source>
</evidence>
<accession>A0A1I4BS75</accession>
<reference evidence="7" key="1">
    <citation type="submission" date="2016-10" db="EMBL/GenBank/DDBJ databases">
        <authorList>
            <person name="Varghese N."/>
            <person name="Submissions S."/>
        </authorList>
    </citation>
    <scope>NUCLEOTIDE SEQUENCE [LARGE SCALE GENOMIC DNA]</scope>
    <source>
        <strain evidence="7">CGMCC 4.2126</strain>
    </source>
</reference>
<keyword evidence="3" id="KW-0815">Transposition</keyword>
<evidence type="ECO:0000313" key="7">
    <source>
        <dbReference type="Proteomes" id="UP000199111"/>
    </source>
</evidence>
<evidence type="ECO:0000313" key="6">
    <source>
        <dbReference type="EMBL" id="SFK71624.1"/>
    </source>
</evidence>
<keyword evidence="4" id="KW-0238">DNA-binding</keyword>
<name>A0A1I4BS75_9ACTN</name>
<evidence type="ECO:0000256" key="2">
    <source>
        <dbReference type="ARBA" id="ARBA00010961"/>
    </source>
</evidence>
<evidence type="ECO:0000256" key="3">
    <source>
        <dbReference type="ARBA" id="ARBA00022578"/>
    </source>
</evidence>
<dbReference type="GO" id="GO:0006313">
    <property type="term" value="P:DNA transposition"/>
    <property type="evidence" value="ECO:0007669"/>
    <property type="project" value="InterPro"/>
</dbReference>
<dbReference type="Pfam" id="PF00872">
    <property type="entry name" value="Transposase_mut"/>
    <property type="match status" value="1"/>
</dbReference>
<dbReference type="Proteomes" id="UP000199111">
    <property type="component" value="Unassembled WGS sequence"/>
</dbReference>
<organism evidence="6 7">
    <name type="scientific">Streptosporangium canum</name>
    <dbReference type="NCBI Taxonomy" id="324952"/>
    <lineage>
        <taxon>Bacteria</taxon>
        <taxon>Bacillati</taxon>
        <taxon>Actinomycetota</taxon>
        <taxon>Actinomycetes</taxon>
        <taxon>Streptosporangiales</taxon>
        <taxon>Streptosporangiaceae</taxon>
        <taxon>Streptosporangium</taxon>
    </lineage>
</organism>
<dbReference type="InterPro" id="IPR001207">
    <property type="entry name" value="Transposase_mutator"/>
</dbReference>
<dbReference type="AlphaFoldDB" id="A0A1I4BS75"/>
<proteinExistence type="inferred from homology"/>
<keyword evidence="7" id="KW-1185">Reference proteome</keyword>
<dbReference type="GO" id="GO:0003677">
    <property type="term" value="F:DNA binding"/>
    <property type="evidence" value="ECO:0007669"/>
    <property type="project" value="UniProtKB-KW"/>
</dbReference>